<evidence type="ECO:0000256" key="1">
    <source>
        <dbReference type="ARBA" id="ARBA00023186"/>
    </source>
</evidence>
<dbReference type="AlphaFoldDB" id="A0A368YAF1"/>
<evidence type="ECO:0000313" key="4">
    <source>
        <dbReference type="Proteomes" id="UP000252585"/>
    </source>
</evidence>
<dbReference type="EMBL" id="QPJJ01000001">
    <property type="protein sequence ID" value="RCW77182.1"/>
    <property type="molecule type" value="Genomic_DNA"/>
</dbReference>
<comment type="function">
    <text evidence="2">Required for maturation of urease via the functional incorporation of the urease nickel metallocenter.</text>
</comment>
<comment type="caution">
    <text evidence="3">The sequence shown here is derived from an EMBL/GenBank/DDBJ whole genome shotgun (WGS) entry which is preliminary data.</text>
</comment>
<dbReference type="GO" id="GO:0005737">
    <property type="term" value="C:cytoplasm"/>
    <property type="evidence" value="ECO:0007669"/>
    <property type="project" value="UniProtKB-SubCell"/>
</dbReference>
<protein>
    <recommendedName>
        <fullName evidence="2">Urease accessory protein UreD</fullName>
    </recommendedName>
</protein>
<dbReference type="Pfam" id="PF01774">
    <property type="entry name" value="UreD"/>
    <property type="match status" value="1"/>
</dbReference>
<evidence type="ECO:0000256" key="2">
    <source>
        <dbReference type="HAMAP-Rule" id="MF_01384"/>
    </source>
</evidence>
<gene>
    <name evidence="2" type="primary">ureD</name>
    <name evidence="3" type="ORF">DFR57_10149</name>
</gene>
<comment type="similarity">
    <text evidence="2">Belongs to the UreD family.</text>
</comment>
<reference evidence="3 4" key="1">
    <citation type="submission" date="2018-07" db="EMBL/GenBank/DDBJ databases">
        <title>Genomic Encyclopedia of Type Strains, Phase IV (KMG-IV): sequencing the most valuable type-strain genomes for metagenomic binning, comparative biology and taxonomic classification.</title>
        <authorList>
            <person name="Goeker M."/>
        </authorList>
    </citation>
    <scope>NUCLEOTIDE SEQUENCE [LARGE SCALE GENOMIC DNA]</scope>
    <source>
        <strain evidence="3 4">DSM 27696</strain>
    </source>
</reference>
<accession>A0A368YAF1</accession>
<comment type="subcellular location">
    <subcellularLocation>
        <location evidence="2">Cytoplasm</location>
    </subcellularLocation>
</comment>
<dbReference type="Proteomes" id="UP000252585">
    <property type="component" value="Unassembled WGS sequence"/>
</dbReference>
<comment type="subunit">
    <text evidence="2">UreD, UreF and UreG form a complex that acts as a GTP-hydrolysis-dependent molecular chaperone, activating the urease apoprotein by helping to assemble the nickel containing metallocenter of UreC. The UreE protein probably delivers the nickel.</text>
</comment>
<keyword evidence="1 2" id="KW-0143">Chaperone</keyword>
<sequence>MSTVRLKSRLLKNNMVDYQADDPLKLEKSKASHRVFTNYNFISSDHMTKGDDLTIQLHVDKATNVMVHPTTPIHIKEDTGLEKAEQKIQLHVENEALFFWRMQEIIPEESSRFFQKTNITLARDAELVWSEIFHVGTKEMKKPYQACQSLTEVWTEDDCIVYDNLYIDPSLDAIDQFGMLENFAYVATVWYIAKDIPFDEWDVQQRLSQAKNHRAGMSDLDGKGIVIRWLSHDLELLKQEMEDVLSFFDEKITEIRKWRN</sequence>
<name>A0A368YAF1_9BACI</name>
<dbReference type="RefSeq" id="WP_114351129.1">
    <property type="nucleotide sequence ID" value="NZ_QPJJ01000001.1"/>
</dbReference>
<proteinExistence type="inferred from homology"/>
<keyword evidence="4" id="KW-1185">Reference proteome</keyword>
<evidence type="ECO:0000313" key="3">
    <source>
        <dbReference type="EMBL" id="RCW77182.1"/>
    </source>
</evidence>
<dbReference type="GO" id="GO:0016151">
    <property type="term" value="F:nickel cation binding"/>
    <property type="evidence" value="ECO:0007669"/>
    <property type="project" value="UniProtKB-UniRule"/>
</dbReference>
<organism evidence="3 4">
    <name type="scientific">Saliterribacillus persicus</name>
    <dbReference type="NCBI Taxonomy" id="930114"/>
    <lineage>
        <taxon>Bacteria</taxon>
        <taxon>Bacillati</taxon>
        <taxon>Bacillota</taxon>
        <taxon>Bacilli</taxon>
        <taxon>Bacillales</taxon>
        <taxon>Bacillaceae</taxon>
        <taxon>Saliterribacillus</taxon>
    </lineage>
</organism>
<dbReference type="HAMAP" id="MF_01384">
    <property type="entry name" value="UreD"/>
    <property type="match status" value="1"/>
</dbReference>
<dbReference type="InterPro" id="IPR002669">
    <property type="entry name" value="UreD"/>
</dbReference>
<keyword evidence="2" id="KW-0996">Nickel insertion</keyword>
<keyword evidence="2" id="KW-0963">Cytoplasm</keyword>
<dbReference type="OrthoDB" id="5328682at2"/>